<keyword evidence="2" id="KW-1185">Reference proteome</keyword>
<evidence type="ECO:0008006" key="3">
    <source>
        <dbReference type="Google" id="ProtNLM"/>
    </source>
</evidence>
<name>A0AAV2GQV1_9ROSI</name>
<reference evidence="1 2" key="1">
    <citation type="submission" date="2024-04" db="EMBL/GenBank/DDBJ databases">
        <authorList>
            <person name="Fracassetti M."/>
        </authorList>
    </citation>
    <scope>NUCLEOTIDE SEQUENCE [LARGE SCALE GENOMIC DNA]</scope>
</reference>
<dbReference type="AlphaFoldDB" id="A0AAV2GQV1"/>
<sequence length="256" mass="28813">MVQPWLLVGDFNSIMSPSEKLGGAPFDAARIRDFQEVVQDTELIDLGFEGPAYTWFRTGLRERLDRGMANNVWVTNFPETVVRRLPHWYNTALVCHRWRYFACHPRLWLRVDRSVKDIETAVSAARPGDTILIAAGGSHFASNIQIDKPLCLIGGGDIPDETTVLCSRGSDSALECISSCKLMNLTVRTELGCCLLHESGRLTVDGCILQCESNPLDYLLRGCQGCTHKWRPGFATCSGYFYARACFYFLFDLDRQ</sequence>
<proteinExistence type="predicted"/>
<gene>
    <name evidence="1" type="ORF">LTRI10_LOCUS51027</name>
</gene>
<evidence type="ECO:0000313" key="1">
    <source>
        <dbReference type="EMBL" id="CAL1411685.1"/>
    </source>
</evidence>
<evidence type="ECO:0000313" key="2">
    <source>
        <dbReference type="Proteomes" id="UP001497516"/>
    </source>
</evidence>
<organism evidence="1 2">
    <name type="scientific">Linum trigynum</name>
    <dbReference type="NCBI Taxonomy" id="586398"/>
    <lineage>
        <taxon>Eukaryota</taxon>
        <taxon>Viridiplantae</taxon>
        <taxon>Streptophyta</taxon>
        <taxon>Embryophyta</taxon>
        <taxon>Tracheophyta</taxon>
        <taxon>Spermatophyta</taxon>
        <taxon>Magnoliopsida</taxon>
        <taxon>eudicotyledons</taxon>
        <taxon>Gunneridae</taxon>
        <taxon>Pentapetalae</taxon>
        <taxon>rosids</taxon>
        <taxon>fabids</taxon>
        <taxon>Malpighiales</taxon>
        <taxon>Linaceae</taxon>
        <taxon>Linum</taxon>
    </lineage>
</organism>
<dbReference type="InterPro" id="IPR036691">
    <property type="entry name" value="Endo/exonu/phosph_ase_sf"/>
</dbReference>
<protein>
    <recommendedName>
        <fullName evidence="3">F-box protein SKIP5</fullName>
    </recommendedName>
</protein>
<dbReference type="SUPFAM" id="SSF81383">
    <property type="entry name" value="F-box domain"/>
    <property type="match status" value="1"/>
</dbReference>
<accession>A0AAV2GQV1</accession>
<dbReference type="PANTHER" id="PTHR14695:SF4">
    <property type="entry name" value="PROTEIN NESSUN DORMA"/>
    <property type="match status" value="1"/>
</dbReference>
<dbReference type="PANTHER" id="PTHR14695">
    <property type="entry name" value="SHC SH2-DOMAIN BINDING PROTEIN 1-RELATED"/>
    <property type="match status" value="1"/>
</dbReference>
<dbReference type="InterPro" id="IPR045140">
    <property type="entry name" value="SHCBP1-like"/>
</dbReference>
<dbReference type="Gene3D" id="3.60.10.10">
    <property type="entry name" value="Endonuclease/exonuclease/phosphatase"/>
    <property type="match status" value="1"/>
</dbReference>
<dbReference type="InterPro" id="IPR036047">
    <property type="entry name" value="F-box-like_dom_sf"/>
</dbReference>
<dbReference type="SUPFAM" id="SSF56219">
    <property type="entry name" value="DNase I-like"/>
    <property type="match status" value="1"/>
</dbReference>
<dbReference type="SUPFAM" id="SSF51126">
    <property type="entry name" value="Pectin lyase-like"/>
    <property type="match status" value="1"/>
</dbReference>
<dbReference type="InterPro" id="IPR011050">
    <property type="entry name" value="Pectin_lyase_fold/virulence"/>
</dbReference>
<dbReference type="EMBL" id="OZ034822">
    <property type="protein sequence ID" value="CAL1411685.1"/>
    <property type="molecule type" value="Genomic_DNA"/>
</dbReference>
<dbReference type="Proteomes" id="UP001497516">
    <property type="component" value="Chromosome 9"/>
</dbReference>